<feature type="compositionally biased region" description="Acidic residues" evidence="7">
    <location>
        <begin position="1117"/>
        <end position="1128"/>
    </location>
</feature>
<feature type="compositionally biased region" description="Low complexity" evidence="7">
    <location>
        <begin position="710"/>
        <end position="720"/>
    </location>
</feature>
<keyword evidence="3 8" id="KW-0812">Transmembrane</keyword>
<feature type="compositionally biased region" description="Low complexity" evidence="7">
    <location>
        <begin position="1129"/>
        <end position="1146"/>
    </location>
</feature>
<feature type="compositionally biased region" description="Low complexity" evidence="7">
    <location>
        <begin position="1223"/>
        <end position="1234"/>
    </location>
</feature>
<accession>A0A2P6TYI0</accession>
<feature type="transmembrane region" description="Helical" evidence="8">
    <location>
        <begin position="448"/>
        <end position="466"/>
    </location>
</feature>
<feature type="region of interest" description="Disordered" evidence="7">
    <location>
        <begin position="1054"/>
        <end position="1234"/>
    </location>
</feature>
<evidence type="ECO:0000256" key="3">
    <source>
        <dbReference type="ARBA" id="ARBA00022692"/>
    </source>
</evidence>
<dbReference type="GO" id="GO:0016020">
    <property type="term" value="C:membrane"/>
    <property type="evidence" value="ECO:0007669"/>
    <property type="project" value="UniProtKB-SubCell"/>
</dbReference>
<dbReference type="GO" id="GO:0022857">
    <property type="term" value="F:transmembrane transporter activity"/>
    <property type="evidence" value="ECO:0007669"/>
    <property type="project" value="InterPro"/>
</dbReference>
<feature type="transmembrane region" description="Helical" evidence="8">
    <location>
        <begin position="93"/>
        <end position="116"/>
    </location>
</feature>
<keyword evidence="5 8" id="KW-0472">Membrane</keyword>
<feature type="transmembrane region" description="Helical" evidence="8">
    <location>
        <begin position="375"/>
        <end position="400"/>
    </location>
</feature>
<dbReference type="PANTHER" id="PTHR23511:SF5">
    <property type="entry name" value="MAJOR FACILITATOR-TYPE TRANSPORTER HXNZ-RELATED"/>
    <property type="match status" value="1"/>
</dbReference>
<evidence type="ECO:0000256" key="5">
    <source>
        <dbReference type="ARBA" id="ARBA00023136"/>
    </source>
</evidence>
<gene>
    <name evidence="10" type="ORF">C2E21_2150</name>
</gene>
<comment type="caution">
    <text evidence="10">The sequence shown here is derived from an EMBL/GenBank/DDBJ whole genome shotgun (WGS) entry which is preliminary data.</text>
</comment>
<feature type="compositionally biased region" description="Gly residues" evidence="7">
    <location>
        <begin position="591"/>
        <end position="609"/>
    </location>
</feature>
<reference evidence="10 11" key="1">
    <citation type="journal article" date="2018" name="Plant J.">
        <title>Genome sequences of Chlorella sorokiniana UTEX 1602 and Micractinium conductrix SAG 241.80: implications to maltose excretion by a green alga.</title>
        <authorList>
            <person name="Arriola M.B."/>
            <person name="Velmurugan N."/>
            <person name="Zhang Y."/>
            <person name="Plunkett M.H."/>
            <person name="Hondzo H."/>
            <person name="Barney B.M."/>
        </authorList>
    </citation>
    <scope>NUCLEOTIDE SEQUENCE [LARGE SCALE GENOMIC DNA]</scope>
    <source>
        <strain evidence="11">UTEX 1602</strain>
    </source>
</reference>
<feature type="compositionally biased region" description="Low complexity" evidence="7">
    <location>
        <begin position="578"/>
        <end position="587"/>
    </location>
</feature>
<feature type="region of interest" description="Disordered" evidence="7">
    <location>
        <begin position="710"/>
        <end position="811"/>
    </location>
</feature>
<evidence type="ECO:0000256" key="6">
    <source>
        <dbReference type="SAM" id="Coils"/>
    </source>
</evidence>
<keyword evidence="11" id="KW-1185">Reference proteome</keyword>
<evidence type="ECO:0000256" key="1">
    <source>
        <dbReference type="ARBA" id="ARBA00004141"/>
    </source>
</evidence>
<feature type="transmembrane region" description="Helical" evidence="8">
    <location>
        <begin position="149"/>
        <end position="171"/>
    </location>
</feature>
<feature type="region of interest" description="Disordered" evidence="7">
    <location>
        <begin position="1022"/>
        <end position="1041"/>
    </location>
</feature>
<feature type="transmembrane region" description="Helical" evidence="8">
    <location>
        <begin position="177"/>
        <end position="198"/>
    </location>
</feature>
<evidence type="ECO:0000256" key="2">
    <source>
        <dbReference type="ARBA" id="ARBA00022448"/>
    </source>
</evidence>
<evidence type="ECO:0000259" key="9">
    <source>
        <dbReference type="PROSITE" id="PS50850"/>
    </source>
</evidence>
<sequence>MTPEPYFTTSTAALDAIGFGRLQWLMLMYCGLAWLADACETMLLSYLGPAVRCAWGISAGAESTLTSVVFAGMLLGVNSLGAVADQLGRRRGFLLSALVLGAGGLASALAPSFAWLLVLRSVVGFALGGAPIAVTLFAELCTSETRGKWLLVMQGAWTVGTVLEAGLAWAVLPTLGWRWLLALSALPLLLLLAMYPLLPESPVWLVAKGRYAEAEAVLKRVAAVNGYAKPLRLRLGPAAAGHPAATAGERLEQQQHGTLAVGRSSSWLSMRNSVRSRSRSRSPSRGALGAGQLGVTSPGPQAPLLAPGAEHGAQPEQQAGLDAHDSSSAAGADAGVAHAALPLRLALRRRLRDAAHTLRSALAVIFGDRLRRTTLLLYCIWIVCAITYYGLVLLTTALQTVAKRDACTPSGAPNLDNSDYLAILIASTAEAPGLIAAASLIDRKGRKWTLRLGLLACTAALLGLLADPSRGGQLALLFASRAAVEGSYSVLYVYSPELYPTIVRALALAMCNGFSRLGGFLAPYATVYLVAAGRTHAAELLLGSLCGVAALCALLLPYETRGRDLQALELQPDGSWPSRGQRGSQRHSSSDGGGGGSGGEAQAQGGGGSSRSLQGVRVQPHSDDGDDPIGLGGAAQPGKKTGKPLGMAVDDEDDDMFADMVVDDLDDMEGAAAAPAAKPASGGHAGEAGAALPCGAEENEDVANKLDEATAAQAKASAPAVHRPPRHPGKPTAVQQVQARAPEPSVGAQDSCSMDAAQEQEEHESPAAEEPPAASPVPAAKPTAAAAADGAAVPLADASRSPGSSSKAPRSSGTLAAADAVAAAAAAAAAAPTLPFDSEPQLDVSQLLAKVPSPKVPAPEVQAATPAPVTPAGDAAAAAAAAGQQEQQEQLRRAAIQEDCIMAFDFVGTVSAVLKDHEQAAEASAEQAVPITDAVQEQLLVLDQLSMQAEALRRQISGLRVDLTIYRSSLAFMDDPHVACSFDGAERKVQELWAPLAAYEPPCIELPPPPPAAAEEEPMLVQEAEEEAMPDAAPEEPEPSADQLLGSALAEPDAMQEAGEGGAADELAAMQAPQPGVEAAAEGQVAPSAEQPSQLSPTAGAAGGDSEMAEGQAEDGSGGEDDSMEEEQSCSGQDQGSSEEQASSEEQGSEEQGSEEQGSEEQGSEDGSGEEPSSEAEGSQPALPPTQAVESASPGAATEPPLEQPPPQSKDGSLAPRVLSFDSEPASSEVEPEAEVAAAPMQAVAAAAAAEPGVSVSLEDCANGEVKLSLLSFYAAGQPTLQSTLG</sequence>
<dbReference type="PROSITE" id="PS00216">
    <property type="entry name" value="SUGAR_TRANSPORT_1"/>
    <property type="match status" value="1"/>
</dbReference>
<protein>
    <submittedName>
        <fullName evidence="10">Organic cation carnitine transporter 7-like isoform B</fullName>
    </submittedName>
</protein>
<dbReference type="PANTHER" id="PTHR23511">
    <property type="entry name" value="SYNAPTIC VESICLE GLYCOPROTEIN 2"/>
    <property type="match status" value="1"/>
</dbReference>
<evidence type="ECO:0000256" key="4">
    <source>
        <dbReference type="ARBA" id="ARBA00022989"/>
    </source>
</evidence>
<dbReference type="PROSITE" id="PS50850">
    <property type="entry name" value="MFS"/>
    <property type="match status" value="1"/>
</dbReference>
<feature type="compositionally biased region" description="Acidic residues" evidence="7">
    <location>
        <begin position="1147"/>
        <end position="1174"/>
    </location>
</feature>
<dbReference type="Pfam" id="PF00083">
    <property type="entry name" value="Sugar_tr"/>
    <property type="match status" value="1"/>
</dbReference>
<feature type="transmembrane region" description="Helical" evidence="8">
    <location>
        <begin position="55"/>
        <end position="81"/>
    </location>
</feature>
<feature type="region of interest" description="Disordered" evidence="7">
    <location>
        <begin position="672"/>
        <end position="691"/>
    </location>
</feature>
<dbReference type="SUPFAM" id="SSF103473">
    <property type="entry name" value="MFS general substrate transporter"/>
    <property type="match status" value="1"/>
</dbReference>
<feature type="transmembrane region" description="Helical" evidence="8">
    <location>
        <begin position="12"/>
        <end position="35"/>
    </location>
</feature>
<feature type="compositionally biased region" description="Acidic residues" evidence="7">
    <location>
        <begin position="1022"/>
        <end position="1039"/>
    </location>
</feature>
<feature type="compositionally biased region" description="Low complexity" evidence="7">
    <location>
        <begin position="298"/>
        <end position="309"/>
    </location>
</feature>
<dbReference type="EMBL" id="LHPG02000004">
    <property type="protein sequence ID" value="PRW59113.1"/>
    <property type="molecule type" value="Genomic_DNA"/>
</dbReference>
<feature type="region of interest" description="Disordered" evidence="7">
    <location>
        <begin position="855"/>
        <end position="874"/>
    </location>
</feature>
<proteinExistence type="predicted"/>
<evidence type="ECO:0000313" key="11">
    <source>
        <dbReference type="Proteomes" id="UP000239899"/>
    </source>
</evidence>
<dbReference type="Gene3D" id="1.20.1250.20">
    <property type="entry name" value="MFS general substrate transporter like domains"/>
    <property type="match status" value="2"/>
</dbReference>
<feature type="compositionally biased region" description="Low complexity" evidence="7">
    <location>
        <begin position="858"/>
        <end position="874"/>
    </location>
</feature>
<dbReference type="InterPro" id="IPR036259">
    <property type="entry name" value="MFS_trans_sf"/>
</dbReference>
<evidence type="ECO:0000256" key="7">
    <source>
        <dbReference type="SAM" id="MobiDB-lite"/>
    </source>
</evidence>
<keyword evidence="6" id="KW-0175">Coiled coil</keyword>
<feature type="domain" description="Major facilitator superfamily (MFS) profile" evidence="9">
    <location>
        <begin position="26"/>
        <end position="561"/>
    </location>
</feature>
<feature type="compositionally biased region" description="Low complexity" evidence="7">
    <location>
        <begin position="768"/>
        <end position="811"/>
    </location>
</feature>
<keyword evidence="2" id="KW-0813">Transport</keyword>
<feature type="coiled-coil region" evidence="6">
    <location>
        <begin position="935"/>
        <end position="962"/>
    </location>
</feature>
<feature type="region of interest" description="Disordered" evidence="7">
    <location>
        <begin position="270"/>
        <end position="329"/>
    </location>
</feature>
<evidence type="ECO:0000313" key="10">
    <source>
        <dbReference type="EMBL" id="PRW59113.1"/>
    </source>
</evidence>
<dbReference type="InterPro" id="IPR011701">
    <property type="entry name" value="MFS"/>
</dbReference>
<comment type="subcellular location">
    <subcellularLocation>
        <location evidence="1">Membrane</location>
        <topology evidence="1">Multi-pass membrane protein</topology>
    </subcellularLocation>
</comment>
<dbReference type="InterPro" id="IPR005829">
    <property type="entry name" value="Sugar_transporter_CS"/>
</dbReference>
<dbReference type="InterPro" id="IPR005828">
    <property type="entry name" value="MFS_sugar_transport-like"/>
</dbReference>
<organism evidence="10 11">
    <name type="scientific">Chlorella sorokiniana</name>
    <name type="common">Freshwater green alga</name>
    <dbReference type="NCBI Taxonomy" id="3076"/>
    <lineage>
        <taxon>Eukaryota</taxon>
        <taxon>Viridiplantae</taxon>
        <taxon>Chlorophyta</taxon>
        <taxon>core chlorophytes</taxon>
        <taxon>Trebouxiophyceae</taxon>
        <taxon>Chlorellales</taxon>
        <taxon>Chlorellaceae</taxon>
        <taxon>Chlorella clade</taxon>
        <taxon>Chlorella</taxon>
    </lineage>
</organism>
<keyword evidence="4 8" id="KW-1133">Transmembrane helix</keyword>
<evidence type="ECO:0000256" key="8">
    <source>
        <dbReference type="SAM" id="Phobius"/>
    </source>
</evidence>
<dbReference type="Pfam" id="PF07690">
    <property type="entry name" value="MFS_1"/>
    <property type="match status" value="1"/>
</dbReference>
<name>A0A2P6TYI0_CHLSO</name>
<dbReference type="OrthoDB" id="512346at2759"/>
<dbReference type="Proteomes" id="UP000239899">
    <property type="component" value="Unassembled WGS sequence"/>
</dbReference>
<feature type="region of interest" description="Disordered" evidence="7">
    <location>
        <begin position="570"/>
        <end position="650"/>
    </location>
</feature>
<dbReference type="InterPro" id="IPR020846">
    <property type="entry name" value="MFS_dom"/>
</dbReference>
<feature type="transmembrane region" description="Helical" evidence="8">
    <location>
        <begin position="420"/>
        <end position="441"/>
    </location>
</feature>
<feature type="transmembrane region" description="Helical" evidence="8">
    <location>
        <begin position="122"/>
        <end position="142"/>
    </location>
</feature>